<dbReference type="EMBL" id="LVEA01000031">
    <property type="protein sequence ID" value="KYL04702.1"/>
    <property type="molecule type" value="Genomic_DNA"/>
</dbReference>
<dbReference type="AlphaFoldDB" id="A0A161QV33"/>
<dbReference type="Proteomes" id="UP000075816">
    <property type="component" value="Unassembled WGS sequence"/>
</dbReference>
<evidence type="ECO:0000313" key="2">
    <source>
        <dbReference type="EMBL" id="KYL04702.1"/>
    </source>
</evidence>
<reference evidence="2 3" key="1">
    <citation type="submission" date="2016-03" db="EMBL/GenBank/DDBJ databases">
        <title>Comparative genomics of human isolates of Fusobacterium necrophorum.</title>
        <authorList>
            <person name="Jensen A."/>
            <person name="Bank S."/>
            <person name="Andersen P.S."/>
            <person name="Kristensen L.H."/>
            <person name="Prag J."/>
        </authorList>
    </citation>
    <scope>NUCLEOTIDE SEQUENCE [LARGE SCALE GENOMIC DNA]</scope>
    <source>
        <strain evidence="2 3">LS_1264</strain>
    </source>
</reference>
<protein>
    <submittedName>
        <fullName evidence="2">Uncharacterized protein</fullName>
    </submittedName>
</protein>
<evidence type="ECO:0000256" key="1">
    <source>
        <dbReference type="SAM" id="MobiDB-lite"/>
    </source>
</evidence>
<evidence type="ECO:0000313" key="3">
    <source>
        <dbReference type="Proteomes" id="UP000075816"/>
    </source>
</evidence>
<proteinExistence type="predicted"/>
<name>A0A161QV33_9FUSO</name>
<gene>
    <name evidence="2" type="ORF">A2J07_05195</name>
</gene>
<accession>A0A161QV33</accession>
<dbReference type="RefSeq" id="WP_005957344.1">
    <property type="nucleotide sequence ID" value="NZ_CAXOUX010000025.1"/>
</dbReference>
<comment type="caution">
    <text evidence="2">The sequence shown here is derived from an EMBL/GenBank/DDBJ whole genome shotgun (WGS) entry which is preliminary data.</text>
</comment>
<feature type="region of interest" description="Disordered" evidence="1">
    <location>
        <begin position="139"/>
        <end position="161"/>
    </location>
</feature>
<organism evidence="2 3">
    <name type="scientific">Fusobacterium necrophorum subsp. funduliforme</name>
    <dbReference type="NCBI Taxonomy" id="143387"/>
    <lineage>
        <taxon>Bacteria</taxon>
        <taxon>Fusobacteriati</taxon>
        <taxon>Fusobacteriota</taxon>
        <taxon>Fusobacteriia</taxon>
        <taxon>Fusobacteriales</taxon>
        <taxon>Fusobacteriaceae</taxon>
        <taxon>Fusobacterium</taxon>
    </lineage>
</organism>
<sequence>MSEEKKSKTPLEKIADMTLEMAKLVLITQSLSTIKNKETQKELGFAEIGDEKLSNILKVDKSRIGGKNGIIYEAVMNGYLFAANVRTDIPVLDKDGNQKLNKAGEPIMKSHRILSQSMEGLRKGFQHYGVEIPEKLRPKEKKFENSKIPDFKSNAKEGLSR</sequence>